<comment type="caution">
    <text evidence="1">The sequence shown here is derived from an EMBL/GenBank/DDBJ whole genome shotgun (WGS) entry which is preliminary data.</text>
</comment>
<dbReference type="OrthoDB" id="9306952at2759"/>
<organism evidence="1 2">
    <name type="scientific">Rhabdornis inornatus</name>
    <dbReference type="NCBI Taxonomy" id="237438"/>
    <lineage>
        <taxon>Eukaryota</taxon>
        <taxon>Metazoa</taxon>
        <taxon>Chordata</taxon>
        <taxon>Craniata</taxon>
        <taxon>Vertebrata</taxon>
        <taxon>Euteleostomi</taxon>
        <taxon>Archelosauria</taxon>
        <taxon>Archosauria</taxon>
        <taxon>Dinosauria</taxon>
        <taxon>Saurischia</taxon>
        <taxon>Theropoda</taxon>
        <taxon>Coelurosauria</taxon>
        <taxon>Aves</taxon>
        <taxon>Neognathae</taxon>
        <taxon>Neoaves</taxon>
        <taxon>Telluraves</taxon>
        <taxon>Australaves</taxon>
        <taxon>Passeriformes</taxon>
        <taxon>Rhabdornithidae</taxon>
        <taxon>Rhabdornis</taxon>
    </lineage>
</organism>
<name>A0A7K9L1Z9_9PASS</name>
<evidence type="ECO:0000313" key="2">
    <source>
        <dbReference type="Proteomes" id="UP000583164"/>
    </source>
</evidence>
<dbReference type="Proteomes" id="UP000583164">
    <property type="component" value="Unassembled WGS sequence"/>
</dbReference>
<accession>A0A7K9L1Z9</accession>
<feature type="non-terminal residue" evidence="1">
    <location>
        <position position="86"/>
    </location>
</feature>
<proteinExistence type="predicted"/>
<gene>
    <name evidence="1" type="primary">Fv4</name>
    <name evidence="1" type="ORF">RHAINO_R15766</name>
</gene>
<dbReference type="AlphaFoldDB" id="A0A7K9L1Z9"/>
<dbReference type="InterPro" id="IPR018154">
    <property type="entry name" value="TLV/ENV_coat_polyprotein"/>
</dbReference>
<dbReference type="Pfam" id="PF00429">
    <property type="entry name" value="TLV_coat"/>
    <property type="match status" value="1"/>
</dbReference>
<feature type="non-terminal residue" evidence="1">
    <location>
        <position position="1"/>
    </location>
</feature>
<sequence length="86" mass="9928">ELREYNTMWKVMQASYEILNSTNPKLTQDCWLCYNIRPPFYEAIGDISKSKKTNRTNPIECAWKKNKETQQGITLSHVTGKGKCVG</sequence>
<dbReference type="EMBL" id="VWZS01004304">
    <property type="protein sequence ID" value="NXH56743.1"/>
    <property type="molecule type" value="Genomic_DNA"/>
</dbReference>
<reference evidence="1 2" key="1">
    <citation type="submission" date="2019-09" db="EMBL/GenBank/DDBJ databases">
        <title>Bird 10,000 Genomes (B10K) Project - Family phase.</title>
        <authorList>
            <person name="Zhang G."/>
        </authorList>
    </citation>
    <scope>NUCLEOTIDE SEQUENCE [LARGE SCALE GENOMIC DNA]</scope>
    <source>
        <strain evidence="1">B10K-DU-001-29</strain>
        <tissue evidence="1">Muscle</tissue>
    </source>
</reference>
<keyword evidence="2" id="KW-1185">Reference proteome</keyword>
<evidence type="ECO:0000313" key="1">
    <source>
        <dbReference type="EMBL" id="NXH56743.1"/>
    </source>
</evidence>
<protein>
    <submittedName>
        <fullName evidence="1">ENV2 protein</fullName>
    </submittedName>
</protein>